<feature type="compositionally biased region" description="Polar residues" evidence="1">
    <location>
        <begin position="149"/>
        <end position="165"/>
    </location>
</feature>
<dbReference type="EMBL" id="KV429148">
    <property type="protein sequence ID" value="KZT63953.1"/>
    <property type="molecule type" value="Genomic_DNA"/>
</dbReference>
<accession>A0A165L527</accession>
<sequence length="165" mass="18062">MAVSASWRLCKLELTMPWRCGGRLGLAMAARGGLSLVAAQQAQQQLWLPCCCWAMGAPSGVRIVAARRAVAHRAVAMRRPPGSRPGRAGRSPRRWSQAVWTRGDWGRDKGRWGRWARGERGEQGTHLMRRPACRVCPFPLSLPRLSPSTGPTAAQRSCSTAAGHR</sequence>
<feature type="compositionally biased region" description="Low complexity" evidence="1">
    <location>
        <begin position="77"/>
        <end position="89"/>
    </location>
</feature>
<evidence type="ECO:0000313" key="2">
    <source>
        <dbReference type="EMBL" id="KZT63953.1"/>
    </source>
</evidence>
<evidence type="ECO:0000313" key="3">
    <source>
        <dbReference type="Proteomes" id="UP000076727"/>
    </source>
</evidence>
<organism evidence="2 3">
    <name type="scientific">Daedalea quercina L-15889</name>
    <dbReference type="NCBI Taxonomy" id="1314783"/>
    <lineage>
        <taxon>Eukaryota</taxon>
        <taxon>Fungi</taxon>
        <taxon>Dikarya</taxon>
        <taxon>Basidiomycota</taxon>
        <taxon>Agaricomycotina</taxon>
        <taxon>Agaricomycetes</taxon>
        <taxon>Polyporales</taxon>
        <taxon>Fomitopsis</taxon>
    </lineage>
</organism>
<protein>
    <submittedName>
        <fullName evidence="2">Uncharacterized protein</fullName>
    </submittedName>
</protein>
<feature type="region of interest" description="Disordered" evidence="1">
    <location>
        <begin position="77"/>
        <end position="96"/>
    </location>
</feature>
<name>A0A165L527_9APHY</name>
<proteinExistence type="predicted"/>
<reference evidence="2 3" key="1">
    <citation type="journal article" date="2016" name="Mol. Biol. Evol.">
        <title>Comparative Genomics of Early-Diverging Mushroom-Forming Fungi Provides Insights into the Origins of Lignocellulose Decay Capabilities.</title>
        <authorList>
            <person name="Nagy L.G."/>
            <person name="Riley R."/>
            <person name="Tritt A."/>
            <person name="Adam C."/>
            <person name="Daum C."/>
            <person name="Floudas D."/>
            <person name="Sun H."/>
            <person name="Yadav J.S."/>
            <person name="Pangilinan J."/>
            <person name="Larsson K.H."/>
            <person name="Matsuura K."/>
            <person name="Barry K."/>
            <person name="Labutti K."/>
            <person name="Kuo R."/>
            <person name="Ohm R.A."/>
            <person name="Bhattacharya S.S."/>
            <person name="Shirouzu T."/>
            <person name="Yoshinaga Y."/>
            <person name="Martin F.M."/>
            <person name="Grigoriev I.V."/>
            <person name="Hibbett D.S."/>
        </authorList>
    </citation>
    <scope>NUCLEOTIDE SEQUENCE [LARGE SCALE GENOMIC DNA]</scope>
    <source>
        <strain evidence="2 3">L-15889</strain>
    </source>
</reference>
<keyword evidence="3" id="KW-1185">Reference proteome</keyword>
<dbReference type="Proteomes" id="UP000076727">
    <property type="component" value="Unassembled WGS sequence"/>
</dbReference>
<dbReference type="AlphaFoldDB" id="A0A165L527"/>
<evidence type="ECO:0000256" key="1">
    <source>
        <dbReference type="SAM" id="MobiDB-lite"/>
    </source>
</evidence>
<gene>
    <name evidence="2" type="ORF">DAEQUDRAFT_71068</name>
</gene>
<feature type="region of interest" description="Disordered" evidence="1">
    <location>
        <begin position="146"/>
        <end position="165"/>
    </location>
</feature>